<dbReference type="Pfam" id="PF04002">
    <property type="entry name" value="RadC"/>
    <property type="match status" value="1"/>
</dbReference>
<dbReference type="InterPro" id="IPR037518">
    <property type="entry name" value="MPN"/>
</dbReference>
<dbReference type="PANTHER" id="PTHR30471:SF3">
    <property type="entry name" value="UPF0758 PROTEIN YEES-RELATED"/>
    <property type="match status" value="1"/>
</dbReference>
<gene>
    <name evidence="8" type="ORF">CCAX7_43940</name>
</gene>
<dbReference type="CDD" id="cd08071">
    <property type="entry name" value="MPN_DUF2466"/>
    <property type="match status" value="1"/>
</dbReference>
<name>A0A402CXB9_9BACT</name>
<evidence type="ECO:0000256" key="6">
    <source>
        <dbReference type="ARBA" id="ARBA00023049"/>
    </source>
</evidence>
<dbReference type="PANTHER" id="PTHR30471">
    <property type="entry name" value="DNA REPAIR PROTEIN RADC"/>
    <property type="match status" value="1"/>
</dbReference>
<evidence type="ECO:0000256" key="1">
    <source>
        <dbReference type="ARBA" id="ARBA00010243"/>
    </source>
</evidence>
<dbReference type="InterPro" id="IPR001405">
    <property type="entry name" value="UPF0758"/>
</dbReference>
<dbReference type="Pfam" id="PF20582">
    <property type="entry name" value="UPF0758_N"/>
    <property type="match status" value="1"/>
</dbReference>
<dbReference type="SUPFAM" id="SSF47781">
    <property type="entry name" value="RuvA domain 2-like"/>
    <property type="match status" value="1"/>
</dbReference>
<keyword evidence="3" id="KW-0479">Metal-binding</keyword>
<evidence type="ECO:0000256" key="7">
    <source>
        <dbReference type="RuleBase" id="RU003797"/>
    </source>
</evidence>
<dbReference type="GO" id="GO:0006508">
    <property type="term" value="P:proteolysis"/>
    <property type="evidence" value="ECO:0007669"/>
    <property type="project" value="UniProtKB-KW"/>
</dbReference>
<keyword evidence="2" id="KW-0645">Protease</keyword>
<keyword evidence="5" id="KW-0862">Zinc</keyword>
<dbReference type="InterPro" id="IPR020891">
    <property type="entry name" value="UPF0758_CS"/>
</dbReference>
<dbReference type="GO" id="GO:0008237">
    <property type="term" value="F:metallopeptidase activity"/>
    <property type="evidence" value="ECO:0007669"/>
    <property type="project" value="UniProtKB-KW"/>
</dbReference>
<proteinExistence type="inferred from homology"/>
<comment type="similarity">
    <text evidence="1 7">Belongs to the UPF0758 family.</text>
</comment>
<evidence type="ECO:0000256" key="5">
    <source>
        <dbReference type="ARBA" id="ARBA00022833"/>
    </source>
</evidence>
<evidence type="ECO:0000256" key="2">
    <source>
        <dbReference type="ARBA" id="ARBA00022670"/>
    </source>
</evidence>
<dbReference type="Gene3D" id="3.40.140.10">
    <property type="entry name" value="Cytidine Deaminase, domain 2"/>
    <property type="match status" value="1"/>
</dbReference>
<evidence type="ECO:0000256" key="3">
    <source>
        <dbReference type="ARBA" id="ARBA00022723"/>
    </source>
</evidence>
<dbReference type="PROSITE" id="PS01302">
    <property type="entry name" value="UPF0758"/>
    <property type="match status" value="1"/>
</dbReference>
<dbReference type="NCBIfam" id="TIGR00608">
    <property type="entry name" value="radc"/>
    <property type="match status" value="1"/>
</dbReference>
<dbReference type="Gene3D" id="1.10.150.20">
    <property type="entry name" value="5' to 3' exonuclease, C-terminal subdomain"/>
    <property type="match status" value="1"/>
</dbReference>
<evidence type="ECO:0000313" key="8">
    <source>
        <dbReference type="EMBL" id="BDI32343.1"/>
    </source>
</evidence>
<keyword evidence="4" id="KW-0378">Hydrolase</keyword>
<dbReference type="EMBL" id="AP025739">
    <property type="protein sequence ID" value="BDI32343.1"/>
    <property type="molecule type" value="Genomic_DNA"/>
</dbReference>
<organism evidence="8 9">
    <name type="scientific">Capsulimonas corticalis</name>
    <dbReference type="NCBI Taxonomy" id="2219043"/>
    <lineage>
        <taxon>Bacteria</taxon>
        <taxon>Bacillati</taxon>
        <taxon>Armatimonadota</taxon>
        <taxon>Armatimonadia</taxon>
        <taxon>Capsulimonadales</taxon>
        <taxon>Capsulimonadaceae</taxon>
        <taxon>Capsulimonas</taxon>
    </lineage>
</organism>
<dbReference type="PROSITE" id="PS50249">
    <property type="entry name" value="MPN"/>
    <property type="match status" value="1"/>
</dbReference>
<accession>A0A402CXB9</accession>
<dbReference type="KEGG" id="ccot:CCAX7_43940"/>
<dbReference type="AlphaFoldDB" id="A0A402CXB9"/>
<evidence type="ECO:0000256" key="4">
    <source>
        <dbReference type="ARBA" id="ARBA00022801"/>
    </source>
</evidence>
<dbReference type="Proteomes" id="UP000287394">
    <property type="component" value="Chromosome"/>
</dbReference>
<dbReference type="FunCoup" id="A0A402CXB9">
    <property type="interactions" value="221"/>
</dbReference>
<keyword evidence="9" id="KW-1185">Reference proteome</keyword>
<dbReference type="InterPro" id="IPR010994">
    <property type="entry name" value="RuvA_2-like"/>
</dbReference>
<dbReference type="NCBIfam" id="NF000642">
    <property type="entry name" value="PRK00024.1"/>
    <property type="match status" value="1"/>
</dbReference>
<evidence type="ECO:0000313" key="9">
    <source>
        <dbReference type="Proteomes" id="UP000287394"/>
    </source>
</evidence>
<dbReference type="InterPro" id="IPR025657">
    <property type="entry name" value="RadC_JAB"/>
</dbReference>
<dbReference type="InterPro" id="IPR046778">
    <property type="entry name" value="UPF0758_N"/>
</dbReference>
<reference evidence="8 9" key="1">
    <citation type="journal article" date="2019" name="Int. J. Syst. Evol. Microbiol.">
        <title>Capsulimonas corticalis gen. nov., sp. nov., an aerobic capsulated bacterium, of a novel bacterial order, Capsulimonadales ord. nov., of the class Armatimonadia of the phylum Armatimonadetes.</title>
        <authorList>
            <person name="Li J."/>
            <person name="Kudo C."/>
            <person name="Tonouchi A."/>
        </authorList>
    </citation>
    <scope>NUCLEOTIDE SEQUENCE [LARGE SCALE GENOMIC DNA]</scope>
    <source>
        <strain evidence="8 9">AX-7</strain>
    </source>
</reference>
<protein>
    <submittedName>
        <fullName evidence="8">Uncharacterized protein</fullName>
    </submittedName>
</protein>
<dbReference type="GO" id="GO:0046872">
    <property type="term" value="F:metal ion binding"/>
    <property type="evidence" value="ECO:0007669"/>
    <property type="project" value="UniProtKB-KW"/>
</dbReference>
<sequence>MCYDSGMSESEQDPANRVKQARPLLWSPSPEPETTAPAAMAPPPKNRARSAPATALTLISGNANPASAEDAEAPALSINRYSPTIKELPTDERPRERLAKYGAHALSTAELIGVLIRTGNAERSAVSLGEFLLAEFGNVKGIASATLDQLASVKGLGLAKAAEIQAAIEFGHRLALFSDDDRPAIAGPQDVANLIMPELRYIKKETLKSLLLDTKNRVLGIKTVSIGDLSSSIVHPREVFKDAVTSSAASIIVAHNHPSGDPTPSREDITVTKRLMEAGEIMGIELLDHIVIGDGCFVSLKEKGLI</sequence>
<keyword evidence="6" id="KW-0482">Metalloprotease</keyword>